<sequence length="1609" mass="180239">MAGGDGTFVFPPDEAHLKARYFLVGSNPAETKYRVLKIDRTEPKDLVIIDDKHVYTQQEVRELLGRLDLGNRTKMGQKGSSGLSRAVSAFGIVGFVRFLEGYYIVLITKRRKMADIGGHAVYKIEDTNMIYIPNDSVRVSHPDEARYLRIFQNVDLSSNFYFSYSYDLSHSLQYNLTVLRMPLETLKTETTQTRQESFDIFEDEGLSTQGGSGVFGICSKPYEKYVWNAKLLEAVRTAVHRDWLLYIIHGFCGQSKLLIYGRPIYVTLIARRSSKFAGTRFLKRGANCEGDVANEVETEQILYDASVMSFSAGSYSSYVQVRGSVPLYWSQDISTMMPKPPITLDQADPYAHVAALHFDQMLQRFGSPIIILNLVKEREKRKHERILSEELVAAVTYLNQFLPPEHAIIYIPWDMAKYTKSKLCNVLDRLNVIAESVVKKTGFFVNRPDSYCSILRPDEKWNELGGCVVSTGRLQTGVLRTNCVDCLDRTNTAQFMVGKCALAYQLYSLGLIDKPNLQFDTDAVRLFEELYEDHGDTLSLQYGGSQLVHRVKTYRKIAPWTQHSKDIMQTLSRYYSNAFSDADRQDSINLFLGVFKPAEGKPHLWELPTDFYLHHKNTLSLSQTRPSYTYWWTTGVLKHLPLPFDEVTCAENRRKLTVKKFHKYEEEIDIHNEFFRPYELSSFDETFCLAMTNSTRDFMPKNVGIDPSPFTVRKPDETGKSVLGNKNNREETVLQRKTAASAPPPPSEEAVSSSSEDDSGTDKEDEGAVSQRSTPVKVTDTGDNTKITENVVQSTKDVYGVNLSDIPSEDDLAIYARFVQLGQSQHKQDKGSQQFCSKRPLDKVINLIPISSFSQDNIYEVQPPRADWKSIEIFHAHIQAGRGNMQPLGRDDFLMYREYIRNRYMGKGGLISDFKDNSKDETPFSATDDVAKFRDSNNFTALGENMFRSQQFRHSSKKRIKGDWFTVLRGYIVMQSQNVHLENNDFRFFSCGIRKHNVFDFFSICGSKSFFSHELQKSCAHAWAHTQHWLSRCWPDGQVEGAELELTESQSPAQCTTGKHSQTPPVFSMIGASSRLSISAQLCQHTGTGYRDEPACVWSQQEEMQPIKSISIRKVFLEEVASSLARLTALQSLLSVHFAFPPCFSLPALQSENYFFSVLIWAEHSGDVGREDSPCGNQKEAKVIAQSPGAVSAGTALPGRERSQMGSLSMEEFCLLIWARCWEGKNSAMSFSPSAALLSDLVMQQEQNPLKSLKNLPWDSHDPKSLLHSFANGQGGICGNLVAQRSQMETKLSPCQNFRQCLESAGAAQHRFPSHHSEGCGGSQGLLSLCPLVRTRAIGYEGRTKSLHWLSKCNRLSRSSSCIPNRRGPMGILPRRKGNMDGTEMLPQLHSSAGSTQGEGLCFPSGTTCLVTGGTEGWTRKGGLPASTGADCKKFRLELLRLGSANQELSIFSQLTNESISTSSISKPHLAHQPGAGSQGDEQWASRAAGAGSAPLAGGRKIPEPPEEQRLAGQLRMPKSHSPMPGKDGLSSTKHAVEGCFFFLVFGFRFSGYVEMYQSKHRKESLTTASQGCFLECIFMRGTAAKQLETYQKGVVAPCRKNTADLTAL</sequence>
<dbReference type="EMBL" id="JADDUC020000003">
    <property type="protein sequence ID" value="KAI1241027.1"/>
    <property type="molecule type" value="Genomic_DNA"/>
</dbReference>
<feature type="compositionally biased region" description="Low complexity" evidence="4">
    <location>
        <begin position="1485"/>
        <end position="1500"/>
    </location>
</feature>
<dbReference type="Pfam" id="PF02383">
    <property type="entry name" value="Syja_N"/>
    <property type="match status" value="1"/>
</dbReference>
<evidence type="ECO:0000256" key="4">
    <source>
        <dbReference type="SAM" id="MobiDB-lite"/>
    </source>
</evidence>
<dbReference type="PANTHER" id="PTHR45738:SF5">
    <property type="entry name" value="POLYPHOSPHOINOSITIDE PHOSPHATASE"/>
    <property type="match status" value="1"/>
</dbReference>
<protein>
    <submittedName>
        <fullName evidence="6">Polyphosphoinositide phosphatase</fullName>
    </submittedName>
</protein>
<feature type="compositionally biased region" description="Basic and acidic residues" evidence="4">
    <location>
        <begin position="1501"/>
        <end position="1510"/>
    </location>
</feature>
<dbReference type="Proteomes" id="UP000618051">
    <property type="component" value="Unassembled WGS sequence"/>
</dbReference>
<evidence type="ECO:0000313" key="6">
    <source>
        <dbReference type="EMBL" id="KAG0137360.1"/>
    </source>
</evidence>
<reference evidence="6" key="1">
    <citation type="submission" date="2020-10" db="EMBL/GenBank/DDBJ databases">
        <title>Feather gene expression reveals the developmental basis of iridescence in African starlings.</title>
        <authorList>
            <person name="Rubenstein D.R."/>
        </authorList>
    </citation>
    <scope>NUCLEOTIDE SEQUENCE</scope>
    <source>
        <strain evidence="6">SS15</strain>
        <tissue evidence="6">Liver</tissue>
    </source>
</reference>
<feature type="region of interest" description="Disordered" evidence="4">
    <location>
        <begin position="1463"/>
        <end position="1530"/>
    </location>
</feature>
<comment type="subcellular location">
    <subcellularLocation>
        <location evidence="1">Endomembrane system</location>
    </subcellularLocation>
</comment>
<comment type="caution">
    <text evidence="6">The sequence shown here is derived from an EMBL/GenBank/DDBJ whole genome shotgun (WGS) entry which is preliminary data.</text>
</comment>
<keyword evidence="8" id="KW-1185">Reference proteome</keyword>
<gene>
    <name evidence="6" type="ORF">IHE44_000209</name>
    <name evidence="7" type="ORF">IHE44_0009485</name>
</gene>
<dbReference type="InterPro" id="IPR002013">
    <property type="entry name" value="SAC_dom"/>
</dbReference>
<proteinExistence type="predicted"/>
<keyword evidence="2" id="KW-0378">Hydrolase</keyword>
<dbReference type="GO" id="GO:0012505">
    <property type="term" value="C:endomembrane system"/>
    <property type="evidence" value="ECO:0007669"/>
    <property type="project" value="UniProtKB-SubCell"/>
</dbReference>
<dbReference type="GO" id="GO:0046856">
    <property type="term" value="P:phosphatidylinositol dephosphorylation"/>
    <property type="evidence" value="ECO:0007669"/>
    <property type="project" value="InterPro"/>
</dbReference>
<feature type="region of interest" description="Disordered" evidence="4">
    <location>
        <begin position="698"/>
        <end position="785"/>
    </location>
</feature>
<accession>A0A835P4R0</accession>
<dbReference type="OrthoDB" id="405996at2759"/>
<dbReference type="GO" id="GO:0043813">
    <property type="term" value="F:phosphatidylinositol-3,5-bisphosphate 5-phosphatase activity"/>
    <property type="evidence" value="ECO:0007669"/>
    <property type="project" value="InterPro"/>
</dbReference>
<feature type="compositionally biased region" description="Polar residues" evidence="4">
    <location>
        <begin position="770"/>
        <end position="785"/>
    </location>
</feature>
<organism evidence="6">
    <name type="scientific">Lamprotornis superbus</name>
    <dbReference type="NCBI Taxonomy" id="245042"/>
    <lineage>
        <taxon>Eukaryota</taxon>
        <taxon>Metazoa</taxon>
        <taxon>Chordata</taxon>
        <taxon>Craniata</taxon>
        <taxon>Vertebrata</taxon>
        <taxon>Euteleostomi</taxon>
        <taxon>Archelosauria</taxon>
        <taxon>Archosauria</taxon>
        <taxon>Dinosauria</taxon>
        <taxon>Saurischia</taxon>
        <taxon>Theropoda</taxon>
        <taxon>Coelurosauria</taxon>
        <taxon>Aves</taxon>
        <taxon>Neognathae</taxon>
        <taxon>Neoaves</taxon>
        <taxon>Telluraves</taxon>
        <taxon>Australaves</taxon>
        <taxon>Passeriformes</taxon>
        <taxon>Sturnidae</taxon>
        <taxon>Lamprotornis</taxon>
    </lineage>
</organism>
<evidence type="ECO:0000256" key="1">
    <source>
        <dbReference type="ARBA" id="ARBA00004308"/>
    </source>
</evidence>
<evidence type="ECO:0000259" key="5">
    <source>
        <dbReference type="PROSITE" id="PS50275"/>
    </source>
</evidence>
<evidence type="ECO:0000313" key="7">
    <source>
        <dbReference type="EMBL" id="KAI1241027.1"/>
    </source>
</evidence>
<dbReference type="PANTHER" id="PTHR45738">
    <property type="entry name" value="POLYPHOSPHOINOSITIDE PHOSPHATASE"/>
    <property type="match status" value="1"/>
</dbReference>
<evidence type="ECO:0000313" key="8">
    <source>
        <dbReference type="Proteomes" id="UP000618051"/>
    </source>
</evidence>
<dbReference type="EMBL" id="JADDUC010000001">
    <property type="protein sequence ID" value="KAG0137360.1"/>
    <property type="molecule type" value="Genomic_DNA"/>
</dbReference>
<evidence type="ECO:0000256" key="2">
    <source>
        <dbReference type="ARBA" id="ARBA00022801"/>
    </source>
</evidence>
<reference evidence="7 8" key="2">
    <citation type="journal article" date="2021" name="J. Hered.">
        <title>Feather Gene Expression Elucidates the Developmental Basis of Plumage Iridescence in African Starlings.</title>
        <authorList>
            <person name="Rubenstein D.R."/>
            <person name="Corvelo A."/>
            <person name="MacManes M.D."/>
            <person name="Maia R."/>
            <person name="Narzisi G."/>
            <person name="Rousaki A."/>
            <person name="Vandenabeele P."/>
            <person name="Shawkey M.D."/>
            <person name="Solomon J."/>
        </authorList>
    </citation>
    <scope>NUCLEOTIDE SEQUENCE [LARGE SCALE GENOMIC DNA]</scope>
    <source>
        <strain evidence="7">SS15</strain>
    </source>
</reference>
<dbReference type="PROSITE" id="PS50275">
    <property type="entry name" value="SAC"/>
    <property type="match status" value="1"/>
</dbReference>
<name>A0A835P4R0_9PASS</name>
<reference evidence="7" key="3">
    <citation type="submission" date="2022-01" db="EMBL/GenBank/DDBJ databases">
        <authorList>
            <person name="Rubenstein D.R."/>
        </authorList>
    </citation>
    <scope>NUCLEOTIDE SEQUENCE</scope>
    <source>
        <strain evidence="7">SS15</strain>
        <tissue evidence="7">Liver</tissue>
    </source>
</reference>
<feature type="domain" description="SAC" evidence="5">
    <location>
        <begin position="151"/>
        <end position="544"/>
    </location>
</feature>
<feature type="compositionally biased region" description="Acidic residues" evidence="4">
    <location>
        <begin position="755"/>
        <end position="767"/>
    </location>
</feature>
<keyword evidence="3" id="KW-0472">Membrane</keyword>
<dbReference type="InterPro" id="IPR043573">
    <property type="entry name" value="Fig4-like"/>
</dbReference>
<evidence type="ECO:0000256" key="3">
    <source>
        <dbReference type="ARBA" id="ARBA00023136"/>
    </source>
</evidence>